<keyword evidence="2" id="KW-0472">Membrane</keyword>
<feature type="transmembrane region" description="Helical" evidence="2">
    <location>
        <begin position="219"/>
        <end position="237"/>
    </location>
</feature>
<reference evidence="3" key="1">
    <citation type="journal article" date="2014" name="Int. J. Syst. Evol. Microbiol.">
        <title>Complete genome sequence of Corynebacterium casei LMG S-19264T (=DSM 44701T), isolated from a smear-ripened cheese.</title>
        <authorList>
            <consortium name="US DOE Joint Genome Institute (JGI-PGF)"/>
            <person name="Walter F."/>
            <person name="Albersmeier A."/>
            <person name="Kalinowski J."/>
            <person name="Ruckert C."/>
        </authorList>
    </citation>
    <scope>NUCLEOTIDE SEQUENCE</scope>
    <source>
        <strain evidence="3">JCM 19831</strain>
    </source>
</reference>
<reference evidence="3" key="2">
    <citation type="submission" date="2020-09" db="EMBL/GenBank/DDBJ databases">
        <authorList>
            <person name="Sun Q."/>
            <person name="Ohkuma M."/>
        </authorList>
    </citation>
    <scope>NUCLEOTIDE SEQUENCE</scope>
    <source>
        <strain evidence="3">JCM 19831</strain>
    </source>
</reference>
<keyword evidence="4" id="KW-1185">Reference proteome</keyword>
<proteinExistence type="predicted"/>
<evidence type="ECO:0000313" key="3">
    <source>
        <dbReference type="EMBL" id="GGM72967.1"/>
    </source>
</evidence>
<comment type="caution">
    <text evidence="3">The sequence shown here is derived from an EMBL/GenBank/DDBJ whole genome shotgun (WGS) entry which is preliminary data.</text>
</comment>
<accession>A0A917X5U0</accession>
<evidence type="ECO:0000313" key="4">
    <source>
        <dbReference type="Proteomes" id="UP000642070"/>
    </source>
</evidence>
<protein>
    <submittedName>
        <fullName evidence="3">Uncharacterized protein</fullName>
    </submittedName>
</protein>
<name>A0A917X5U0_9ACTN</name>
<dbReference type="EMBL" id="BMPI01000065">
    <property type="protein sequence ID" value="GGM72967.1"/>
    <property type="molecule type" value="Genomic_DNA"/>
</dbReference>
<evidence type="ECO:0000256" key="2">
    <source>
        <dbReference type="SAM" id="Phobius"/>
    </source>
</evidence>
<feature type="compositionally biased region" description="Basic and acidic residues" evidence="1">
    <location>
        <begin position="148"/>
        <end position="158"/>
    </location>
</feature>
<evidence type="ECO:0000256" key="1">
    <source>
        <dbReference type="SAM" id="MobiDB-lite"/>
    </source>
</evidence>
<dbReference type="Proteomes" id="UP000642070">
    <property type="component" value="Unassembled WGS sequence"/>
</dbReference>
<sequence>MSGLGGSPDSGPLWRPNIDYELMRSIEIQSHIAAQERERAERERATNIAVSRQRWLTSGKRCDIEVATSSGGHRPCAEPAAGHCSSCEHVFCVAHQSYDRPPGFRVMIDECIQCQDQRVETVAAAAREAEKKARQAAEQRERRHRAHEAKVRAHEKENDWPGARTLLDEVERRRRELPNGSYEGPTGSEIARANAVLIVDVVAISVLGCGFVADPALSAPLVFTLGAILAIAMLALGPMSRWALRIRIQHSRHLRYTALIEERDELRSARGCGKPDCKLCRAEWSWS</sequence>
<keyword evidence="2" id="KW-1133">Transmembrane helix</keyword>
<keyword evidence="2" id="KW-0812">Transmembrane</keyword>
<dbReference type="AlphaFoldDB" id="A0A917X5U0"/>
<feature type="region of interest" description="Disordered" evidence="1">
    <location>
        <begin position="135"/>
        <end position="158"/>
    </location>
</feature>
<gene>
    <name evidence="3" type="ORF">GCM10007977_088240</name>
</gene>
<organism evidence="3 4">
    <name type="scientific">Dactylosporangium sucinum</name>
    <dbReference type="NCBI Taxonomy" id="1424081"/>
    <lineage>
        <taxon>Bacteria</taxon>
        <taxon>Bacillati</taxon>
        <taxon>Actinomycetota</taxon>
        <taxon>Actinomycetes</taxon>
        <taxon>Micromonosporales</taxon>
        <taxon>Micromonosporaceae</taxon>
        <taxon>Dactylosporangium</taxon>
    </lineage>
</organism>